<dbReference type="EMBL" id="GBRH01236293">
    <property type="protein sequence ID" value="JAD61602.1"/>
    <property type="molecule type" value="Transcribed_RNA"/>
</dbReference>
<accession>A0A0A9BQU7</accession>
<organism evidence="1">
    <name type="scientific">Arundo donax</name>
    <name type="common">Giant reed</name>
    <name type="synonym">Donax arundinaceus</name>
    <dbReference type="NCBI Taxonomy" id="35708"/>
    <lineage>
        <taxon>Eukaryota</taxon>
        <taxon>Viridiplantae</taxon>
        <taxon>Streptophyta</taxon>
        <taxon>Embryophyta</taxon>
        <taxon>Tracheophyta</taxon>
        <taxon>Spermatophyta</taxon>
        <taxon>Magnoliopsida</taxon>
        <taxon>Liliopsida</taxon>
        <taxon>Poales</taxon>
        <taxon>Poaceae</taxon>
        <taxon>PACMAD clade</taxon>
        <taxon>Arundinoideae</taxon>
        <taxon>Arundineae</taxon>
        <taxon>Arundo</taxon>
    </lineage>
</organism>
<reference evidence="1" key="2">
    <citation type="journal article" date="2015" name="Data Brief">
        <title>Shoot transcriptome of the giant reed, Arundo donax.</title>
        <authorList>
            <person name="Barrero R.A."/>
            <person name="Guerrero F.D."/>
            <person name="Moolhuijzen P."/>
            <person name="Goolsby J.A."/>
            <person name="Tidwell J."/>
            <person name="Bellgard S.E."/>
            <person name="Bellgard M.I."/>
        </authorList>
    </citation>
    <scope>NUCLEOTIDE SEQUENCE</scope>
    <source>
        <tissue evidence="1">Shoot tissue taken approximately 20 cm above the soil surface</tissue>
    </source>
</reference>
<name>A0A0A9BQU7_ARUDO</name>
<proteinExistence type="predicted"/>
<protein>
    <submittedName>
        <fullName evidence="1">Uncharacterized protein</fullName>
    </submittedName>
</protein>
<evidence type="ECO:0000313" key="1">
    <source>
        <dbReference type="EMBL" id="JAD61602.1"/>
    </source>
</evidence>
<dbReference type="AlphaFoldDB" id="A0A0A9BQU7"/>
<reference evidence="1" key="1">
    <citation type="submission" date="2014-09" db="EMBL/GenBank/DDBJ databases">
        <authorList>
            <person name="Magalhaes I.L.F."/>
            <person name="Oliveira U."/>
            <person name="Santos F.R."/>
            <person name="Vidigal T.H.D.A."/>
            <person name="Brescovit A.D."/>
            <person name="Santos A.J."/>
        </authorList>
    </citation>
    <scope>NUCLEOTIDE SEQUENCE</scope>
    <source>
        <tissue evidence="1">Shoot tissue taken approximately 20 cm above the soil surface</tissue>
    </source>
</reference>
<sequence>MNLGCLPFAHSIHVLL</sequence>